<accession>A0A438EEZ9</accession>
<name>A0A438EEZ9_VITVI</name>
<protein>
    <submittedName>
        <fullName evidence="1">Uncharacterized protein</fullName>
    </submittedName>
</protein>
<dbReference type="Proteomes" id="UP000288805">
    <property type="component" value="Unassembled WGS sequence"/>
</dbReference>
<gene>
    <name evidence="1" type="ORF">CK203_096231</name>
</gene>
<proteinExistence type="predicted"/>
<comment type="caution">
    <text evidence="1">The sequence shown here is derived from an EMBL/GenBank/DDBJ whole genome shotgun (WGS) entry which is preliminary data.</text>
</comment>
<dbReference type="AlphaFoldDB" id="A0A438EEZ9"/>
<reference evidence="1 2" key="1">
    <citation type="journal article" date="2018" name="PLoS Genet.">
        <title>Population sequencing reveals clonal diversity and ancestral inbreeding in the grapevine cultivar Chardonnay.</title>
        <authorList>
            <person name="Roach M.J."/>
            <person name="Johnson D.L."/>
            <person name="Bohlmann J."/>
            <person name="van Vuuren H.J."/>
            <person name="Jones S.J."/>
            <person name="Pretorius I.S."/>
            <person name="Schmidt S.A."/>
            <person name="Borneman A.R."/>
        </authorList>
    </citation>
    <scope>NUCLEOTIDE SEQUENCE [LARGE SCALE GENOMIC DNA]</scope>
    <source>
        <strain evidence="2">cv. Chardonnay</strain>
        <tissue evidence="1">Leaf</tissue>
    </source>
</reference>
<sequence>MPLTQGTEAYLLRQQSIGGRRNQIFKNGANSLGPSERRPEAPPLFPSPPVVVLTDQPSVTFCTSQT</sequence>
<organism evidence="1 2">
    <name type="scientific">Vitis vinifera</name>
    <name type="common">Grape</name>
    <dbReference type="NCBI Taxonomy" id="29760"/>
    <lineage>
        <taxon>Eukaryota</taxon>
        <taxon>Viridiplantae</taxon>
        <taxon>Streptophyta</taxon>
        <taxon>Embryophyta</taxon>
        <taxon>Tracheophyta</taxon>
        <taxon>Spermatophyta</taxon>
        <taxon>Magnoliopsida</taxon>
        <taxon>eudicotyledons</taxon>
        <taxon>Gunneridae</taxon>
        <taxon>Pentapetalae</taxon>
        <taxon>rosids</taxon>
        <taxon>Vitales</taxon>
        <taxon>Vitaceae</taxon>
        <taxon>Viteae</taxon>
        <taxon>Vitis</taxon>
    </lineage>
</organism>
<evidence type="ECO:0000313" key="1">
    <source>
        <dbReference type="EMBL" id="RVW46277.1"/>
    </source>
</evidence>
<dbReference type="EMBL" id="QGNW01001305">
    <property type="protein sequence ID" value="RVW46277.1"/>
    <property type="molecule type" value="Genomic_DNA"/>
</dbReference>
<evidence type="ECO:0000313" key="2">
    <source>
        <dbReference type="Proteomes" id="UP000288805"/>
    </source>
</evidence>